<dbReference type="Gene3D" id="3.30.40.10">
    <property type="entry name" value="Zinc/RING finger domain, C3HC4 (zinc finger)"/>
    <property type="match status" value="1"/>
</dbReference>
<evidence type="ECO:0000256" key="16">
    <source>
        <dbReference type="RuleBase" id="RU368018"/>
    </source>
</evidence>
<evidence type="ECO:0000256" key="10">
    <source>
        <dbReference type="ARBA" id="ARBA00022786"/>
    </source>
</evidence>
<comment type="subunit">
    <text evidence="16">Component of the Smc5-Smc6 complex.</text>
</comment>
<dbReference type="Gene3D" id="3.90.1150.220">
    <property type="match status" value="1"/>
</dbReference>
<dbReference type="EC" id="2.3.2.27" evidence="4 16"/>
<evidence type="ECO:0000256" key="3">
    <source>
        <dbReference type="ARBA" id="ARBA00010258"/>
    </source>
</evidence>
<evidence type="ECO:0000313" key="20">
    <source>
        <dbReference type="Proteomes" id="UP000075230"/>
    </source>
</evidence>
<dbReference type="PANTHER" id="PTHR20973:SF0">
    <property type="entry name" value="NON-STRUCTURAL MAINTENANCE OF CHROMOSOMES ELEMENT 1 HOMOLOG"/>
    <property type="match status" value="1"/>
</dbReference>
<comment type="function">
    <text evidence="16">Acts in a DNA repair pathway for removal of UV-induced DNA damage that is distinct from classical nucleotide excision repair and in repair of ionizing radiation damage. Functions in homologous recombination repair of DNA double strand breaks and in recovery of stalled replication forks.</text>
</comment>
<feature type="compositionally biased region" description="Acidic residues" evidence="17">
    <location>
        <begin position="359"/>
        <end position="372"/>
    </location>
</feature>
<organism evidence="19 20">
    <name type="scientific">Aspergillus kawachii</name>
    <name type="common">White koji mold</name>
    <name type="synonym">Aspergillus awamori var. kawachi</name>
    <dbReference type="NCBI Taxonomy" id="1069201"/>
    <lineage>
        <taxon>Eukaryota</taxon>
        <taxon>Fungi</taxon>
        <taxon>Dikarya</taxon>
        <taxon>Ascomycota</taxon>
        <taxon>Pezizomycotina</taxon>
        <taxon>Eurotiomycetes</taxon>
        <taxon>Eurotiomycetidae</taxon>
        <taxon>Eurotiales</taxon>
        <taxon>Aspergillaceae</taxon>
        <taxon>Aspergillus</taxon>
        <taxon>Aspergillus subgen. Circumdati</taxon>
    </lineage>
</organism>
<dbReference type="Pfam" id="PF07574">
    <property type="entry name" value="SMC_Nse1"/>
    <property type="match status" value="1"/>
</dbReference>
<dbReference type="SUPFAM" id="SSF57850">
    <property type="entry name" value="RING/U-box"/>
    <property type="match status" value="1"/>
</dbReference>
<dbReference type="Pfam" id="PF08746">
    <property type="entry name" value="zf-RING-like"/>
    <property type="match status" value="1"/>
</dbReference>
<keyword evidence="6 16" id="KW-0808">Transferase</keyword>
<feature type="region of interest" description="Disordered" evidence="17">
    <location>
        <begin position="331"/>
        <end position="419"/>
    </location>
</feature>
<keyword evidence="10 16" id="KW-0833">Ubl conjugation pathway</keyword>
<keyword evidence="7 16" id="KW-0479">Metal-binding</keyword>
<dbReference type="Gene3D" id="1.10.10.10">
    <property type="entry name" value="Winged helix-like DNA-binding domain superfamily/Winged helix DNA-binding domain"/>
    <property type="match status" value="1"/>
</dbReference>
<dbReference type="InterPro" id="IPR001841">
    <property type="entry name" value="Znf_RING"/>
</dbReference>
<dbReference type="InterPro" id="IPR011513">
    <property type="entry name" value="Nse1"/>
</dbReference>
<evidence type="ECO:0000256" key="6">
    <source>
        <dbReference type="ARBA" id="ARBA00022679"/>
    </source>
</evidence>
<dbReference type="FunFam" id="1.10.10.10:FF:000725">
    <property type="entry name" value="DNA repair protein Nse1, putative"/>
    <property type="match status" value="1"/>
</dbReference>
<dbReference type="AlphaFoldDB" id="A0A146G223"/>
<keyword evidence="8 16" id="KW-0227">DNA damage</keyword>
<dbReference type="PROSITE" id="PS50089">
    <property type="entry name" value="ZF_RING_2"/>
    <property type="match status" value="1"/>
</dbReference>
<keyword evidence="12 16" id="KW-0233">DNA recombination</keyword>
<dbReference type="VEuPathDB" id="FungiDB:ASPFODRAFT_122669"/>
<dbReference type="InterPro" id="IPR036388">
    <property type="entry name" value="WH-like_DNA-bd_sf"/>
</dbReference>
<feature type="domain" description="RING-type" evidence="18">
    <location>
        <begin position="269"/>
        <end position="312"/>
    </location>
</feature>
<dbReference type="GO" id="GO:0005634">
    <property type="term" value="C:nucleus"/>
    <property type="evidence" value="ECO:0007669"/>
    <property type="project" value="UniProtKB-SubCell"/>
</dbReference>
<reference evidence="19 20" key="1">
    <citation type="journal article" date="2016" name="DNA Res.">
        <title>Genome sequence of Aspergillus luchuensis NBRC 4314.</title>
        <authorList>
            <person name="Yamada O."/>
            <person name="Machida M."/>
            <person name="Hosoyama A."/>
            <person name="Goto M."/>
            <person name="Takahashi T."/>
            <person name="Futagami T."/>
            <person name="Yamagata Y."/>
            <person name="Takeuchi M."/>
            <person name="Kobayashi T."/>
            <person name="Koike H."/>
            <person name="Abe K."/>
            <person name="Asai K."/>
            <person name="Arita M."/>
            <person name="Fujita N."/>
            <person name="Fukuda K."/>
            <person name="Higa K."/>
            <person name="Horikawa H."/>
            <person name="Ishikawa T."/>
            <person name="Jinno K."/>
            <person name="Kato Y."/>
            <person name="Kirimura K."/>
            <person name="Mizutani O."/>
            <person name="Nakasone K."/>
            <person name="Sano M."/>
            <person name="Shiraishi Y."/>
            <person name="Tsukahara M."/>
            <person name="Gomi K."/>
        </authorList>
    </citation>
    <scope>NUCLEOTIDE SEQUENCE [LARGE SCALE GENOMIC DNA]</scope>
    <source>
        <strain evidence="19 20">RIB 2604</strain>
    </source>
</reference>
<keyword evidence="11 16" id="KW-0862">Zinc</keyword>
<dbReference type="GO" id="GO:0030915">
    <property type="term" value="C:Smc5-Smc6 complex"/>
    <property type="evidence" value="ECO:0007669"/>
    <property type="project" value="UniProtKB-UniRule"/>
</dbReference>
<evidence type="ECO:0000256" key="11">
    <source>
        <dbReference type="ARBA" id="ARBA00022833"/>
    </source>
</evidence>
<evidence type="ECO:0000256" key="4">
    <source>
        <dbReference type="ARBA" id="ARBA00012483"/>
    </source>
</evidence>
<accession>A0A146G223</accession>
<evidence type="ECO:0000313" key="19">
    <source>
        <dbReference type="EMBL" id="GAT31149.1"/>
    </source>
</evidence>
<keyword evidence="13 16" id="KW-0234">DNA repair</keyword>
<dbReference type="InterPro" id="IPR014857">
    <property type="entry name" value="Nse1_RING_C4HC3-type"/>
</dbReference>
<evidence type="ECO:0000256" key="13">
    <source>
        <dbReference type="ARBA" id="ARBA00023204"/>
    </source>
</evidence>
<evidence type="ECO:0000256" key="12">
    <source>
        <dbReference type="ARBA" id="ARBA00023172"/>
    </source>
</evidence>
<name>A0A146G223_ASPKA</name>
<feature type="compositionally biased region" description="Basic residues" evidence="17">
    <location>
        <begin position="394"/>
        <end position="407"/>
    </location>
</feature>
<evidence type="ECO:0000256" key="15">
    <source>
        <dbReference type="PROSITE-ProRule" id="PRU00175"/>
    </source>
</evidence>
<comment type="similarity">
    <text evidence="3 16">Belongs to the NSE1 family.</text>
</comment>
<dbReference type="GO" id="GO:0000724">
    <property type="term" value="P:double-strand break repair via homologous recombination"/>
    <property type="evidence" value="ECO:0007669"/>
    <property type="project" value="TreeGrafter"/>
</dbReference>
<evidence type="ECO:0000256" key="14">
    <source>
        <dbReference type="ARBA" id="ARBA00023242"/>
    </source>
</evidence>
<feature type="region of interest" description="Disordered" evidence="17">
    <location>
        <begin position="188"/>
        <end position="212"/>
    </location>
</feature>
<comment type="catalytic activity">
    <reaction evidence="1 16">
        <text>S-ubiquitinyl-[E2 ubiquitin-conjugating enzyme]-L-cysteine + [acceptor protein]-L-lysine = [E2 ubiquitin-conjugating enzyme]-L-cysteine + N(6)-ubiquitinyl-[acceptor protein]-L-lysine.</text>
        <dbReference type="EC" id="2.3.2.27"/>
    </reaction>
</comment>
<proteinExistence type="inferred from homology"/>
<dbReference type="GO" id="GO:0061630">
    <property type="term" value="F:ubiquitin protein ligase activity"/>
    <property type="evidence" value="ECO:0007669"/>
    <property type="project" value="UniProtKB-EC"/>
</dbReference>
<comment type="caution">
    <text evidence="19">The sequence shown here is derived from an EMBL/GenBank/DDBJ whole genome shotgun (WGS) entry which is preliminary data.</text>
</comment>
<evidence type="ECO:0000256" key="5">
    <source>
        <dbReference type="ARBA" id="ARBA00019422"/>
    </source>
</evidence>
<evidence type="ECO:0000256" key="1">
    <source>
        <dbReference type="ARBA" id="ARBA00000900"/>
    </source>
</evidence>
<gene>
    <name evidence="19" type="ORF">RIB2604_03900860</name>
</gene>
<dbReference type="EMBL" id="BCWF01000038">
    <property type="protein sequence ID" value="GAT31149.1"/>
    <property type="molecule type" value="Genomic_DNA"/>
</dbReference>
<comment type="subcellular location">
    <subcellularLocation>
        <location evidence="2 16">Nucleus</location>
    </subcellularLocation>
</comment>
<dbReference type="InterPro" id="IPR013083">
    <property type="entry name" value="Znf_RING/FYVE/PHD"/>
</dbReference>
<reference evidence="20" key="2">
    <citation type="submission" date="2016-02" db="EMBL/GenBank/DDBJ databases">
        <title>Genome sequencing of Aspergillus luchuensis NBRC 4314.</title>
        <authorList>
            <person name="Yamada O."/>
        </authorList>
    </citation>
    <scope>NUCLEOTIDE SEQUENCE [LARGE SCALE GENOMIC DNA]</scope>
    <source>
        <strain evidence="20">RIB 2604</strain>
    </source>
</reference>
<keyword evidence="14 16" id="KW-0539">Nucleus</keyword>
<evidence type="ECO:0000256" key="9">
    <source>
        <dbReference type="ARBA" id="ARBA00022771"/>
    </source>
</evidence>
<keyword evidence="9 15" id="KW-0863">Zinc-finger</keyword>
<dbReference type="GO" id="GO:0008270">
    <property type="term" value="F:zinc ion binding"/>
    <property type="evidence" value="ECO:0007669"/>
    <property type="project" value="UniProtKB-KW"/>
</dbReference>
<evidence type="ECO:0000259" key="18">
    <source>
        <dbReference type="PROSITE" id="PS50089"/>
    </source>
</evidence>
<dbReference type="CDD" id="cd16493">
    <property type="entry name" value="RING-CH-C4HC3_NSE1"/>
    <property type="match status" value="1"/>
</dbReference>
<evidence type="ECO:0000256" key="2">
    <source>
        <dbReference type="ARBA" id="ARBA00004123"/>
    </source>
</evidence>
<feature type="compositionally biased region" description="Low complexity" evidence="17">
    <location>
        <begin position="199"/>
        <end position="212"/>
    </location>
</feature>
<evidence type="ECO:0000256" key="17">
    <source>
        <dbReference type="SAM" id="MobiDB-lite"/>
    </source>
</evidence>
<sequence length="419" mass="46661">MPRYAEDHERYDDSNRAFLQAFMARSTMTFPEAKPVLAAIFSVRGILHTIYLTPEYQRRSTSITLTSNPLHLDDEQVSPEDITEDDLQTYIAAANSAISPFDLEIRSILPQIEINNNDPDAPPPPAPERVYALVNTTSDALTQLATTYSADEIAFVKRILDAMFDTYNTRRQEAMVISSMQALQLAKAGAGDANRRESGTQQQQATQGGAAQSLTMTQAETMLKQLVEQGWFEKSRKGYYRLSPRGLMELRGWLVAAYNDEGIRKIKFCAACRDIITAGQRCGDRDCTGRLHDHCMRNFFRMQKSESCPVCKSAWPGDRFVGERAITMSDPAAQRARRSAANTQQVEAGPSTQFTLPELDVEDEADGGEEEAGGTLDGHDALRMQLRGSETSRTRSHRTQGHTKIHLRGSPDGEDTPLM</sequence>
<evidence type="ECO:0000256" key="8">
    <source>
        <dbReference type="ARBA" id="ARBA00022763"/>
    </source>
</evidence>
<evidence type="ECO:0000256" key="7">
    <source>
        <dbReference type="ARBA" id="ARBA00022723"/>
    </source>
</evidence>
<dbReference type="Proteomes" id="UP000075230">
    <property type="component" value="Unassembled WGS sequence"/>
</dbReference>
<protein>
    <recommendedName>
        <fullName evidence="5 16">Non-structural maintenance of chromosomes element 1 homolog</fullName>
        <ecNumber evidence="4 16">2.3.2.27</ecNumber>
    </recommendedName>
</protein>
<feature type="compositionally biased region" description="Polar residues" evidence="17">
    <location>
        <begin position="340"/>
        <end position="355"/>
    </location>
</feature>
<dbReference type="PANTHER" id="PTHR20973">
    <property type="entry name" value="NON-SMC ELEMENT 1-RELATED"/>
    <property type="match status" value="1"/>
</dbReference>